<protein>
    <submittedName>
        <fullName evidence="1">Uncharacterized protein</fullName>
    </submittedName>
</protein>
<name>A0A1X0RM22_RHIZD</name>
<dbReference type="EMBL" id="KV921572">
    <property type="protein sequence ID" value="ORE13060.1"/>
    <property type="molecule type" value="Genomic_DNA"/>
</dbReference>
<organism evidence="1 2">
    <name type="scientific">Rhizopus microsporus</name>
    <dbReference type="NCBI Taxonomy" id="58291"/>
    <lineage>
        <taxon>Eukaryota</taxon>
        <taxon>Fungi</taxon>
        <taxon>Fungi incertae sedis</taxon>
        <taxon>Mucoromycota</taxon>
        <taxon>Mucoromycotina</taxon>
        <taxon>Mucoromycetes</taxon>
        <taxon>Mucorales</taxon>
        <taxon>Mucorineae</taxon>
        <taxon>Rhizopodaceae</taxon>
        <taxon>Rhizopus</taxon>
    </lineage>
</organism>
<sequence length="53" mass="6147">PLDLGHMDKECSHCHALYWIDERQEASFLSNSSWEPCCKRGSVQLRCLTHLNT</sequence>
<dbReference type="AlphaFoldDB" id="A0A1X0RM22"/>
<evidence type="ECO:0000313" key="2">
    <source>
        <dbReference type="Proteomes" id="UP000242381"/>
    </source>
</evidence>
<proteinExistence type="predicted"/>
<reference evidence="1 2" key="1">
    <citation type="journal article" date="2016" name="Proc. Natl. Acad. Sci. U.S.A.">
        <title>Lipid metabolic changes in an early divergent fungus govern the establishment of a mutualistic symbiosis with endobacteria.</title>
        <authorList>
            <person name="Lastovetsky O.A."/>
            <person name="Gaspar M.L."/>
            <person name="Mondo S.J."/>
            <person name="LaButti K.M."/>
            <person name="Sandor L."/>
            <person name="Grigoriev I.V."/>
            <person name="Henry S.A."/>
            <person name="Pawlowska T.E."/>
        </authorList>
    </citation>
    <scope>NUCLEOTIDE SEQUENCE [LARGE SCALE GENOMIC DNA]</scope>
    <source>
        <strain evidence="1 2">ATCC 11559</strain>
    </source>
</reference>
<dbReference type="Proteomes" id="UP000242381">
    <property type="component" value="Unassembled WGS sequence"/>
</dbReference>
<evidence type="ECO:0000313" key="1">
    <source>
        <dbReference type="EMBL" id="ORE13060.1"/>
    </source>
</evidence>
<accession>A0A1X0RM22</accession>
<feature type="non-terminal residue" evidence="1">
    <location>
        <position position="1"/>
    </location>
</feature>
<gene>
    <name evidence="1" type="ORF">BCV71DRAFT_189903</name>
</gene>